<accession>A0A9D9N221</accession>
<dbReference type="InterPro" id="IPR036196">
    <property type="entry name" value="Ptyr_pPase_sf"/>
</dbReference>
<evidence type="ECO:0000313" key="8">
    <source>
        <dbReference type="Proteomes" id="UP000823638"/>
    </source>
</evidence>
<evidence type="ECO:0000256" key="5">
    <source>
        <dbReference type="PIRSR" id="PIRSR617867-1"/>
    </source>
</evidence>
<dbReference type="Gene3D" id="3.40.50.2300">
    <property type="match status" value="1"/>
</dbReference>
<evidence type="ECO:0000256" key="2">
    <source>
        <dbReference type="ARBA" id="ARBA00013064"/>
    </source>
</evidence>
<comment type="similarity">
    <text evidence="1">Belongs to the low molecular weight phosphotyrosine protein phosphatase family.</text>
</comment>
<feature type="domain" description="Phosphotyrosine protein phosphatase I" evidence="6">
    <location>
        <begin position="2"/>
        <end position="147"/>
    </location>
</feature>
<name>A0A9D9N221_9SPIR</name>
<feature type="active site" description="Nucleophile" evidence="5">
    <location>
        <position position="8"/>
    </location>
</feature>
<dbReference type="AlphaFoldDB" id="A0A9D9N221"/>
<dbReference type="SMART" id="SM00226">
    <property type="entry name" value="LMWPc"/>
    <property type="match status" value="1"/>
</dbReference>
<sequence>MTSIIFVCHGNICRSPMAEFVMKELVKRKGLENRFFIDSAAVSREEIGNGVHPGTREKLREKGFPVLKHYARQITREDYEKFDYIITMDRSNTFLLYRLLNLESSPKVHPLLSFAGMDRDIRDPWYTGNFEETFQDILKGCTELLEKLS</sequence>
<dbReference type="PANTHER" id="PTHR11717:SF7">
    <property type="entry name" value="LOW MOLECULAR WEIGHT PHOSPHOTYROSINE PROTEIN PHOSPHATASE"/>
    <property type="match status" value="1"/>
</dbReference>
<dbReference type="PRINTS" id="PR00719">
    <property type="entry name" value="LMWPTPASE"/>
</dbReference>
<dbReference type="GO" id="GO:0004725">
    <property type="term" value="F:protein tyrosine phosphatase activity"/>
    <property type="evidence" value="ECO:0007669"/>
    <property type="project" value="UniProtKB-EC"/>
</dbReference>
<dbReference type="EC" id="3.1.3.48" evidence="2"/>
<evidence type="ECO:0000313" key="7">
    <source>
        <dbReference type="EMBL" id="MBO8457310.1"/>
    </source>
</evidence>
<reference evidence="7" key="2">
    <citation type="journal article" date="2021" name="PeerJ">
        <title>Extensive microbial diversity within the chicken gut microbiome revealed by metagenomics and culture.</title>
        <authorList>
            <person name="Gilroy R."/>
            <person name="Ravi A."/>
            <person name="Getino M."/>
            <person name="Pursley I."/>
            <person name="Horton D.L."/>
            <person name="Alikhan N.F."/>
            <person name="Baker D."/>
            <person name="Gharbi K."/>
            <person name="Hall N."/>
            <person name="Watson M."/>
            <person name="Adriaenssens E.M."/>
            <person name="Foster-Nyarko E."/>
            <person name="Jarju S."/>
            <person name="Secka A."/>
            <person name="Antonio M."/>
            <person name="Oren A."/>
            <person name="Chaudhuri R.R."/>
            <person name="La Ragione R."/>
            <person name="Hildebrand F."/>
            <person name="Pallen M.J."/>
        </authorList>
    </citation>
    <scope>NUCLEOTIDE SEQUENCE</scope>
    <source>
        <strain evidence="7">10532</strain>
    </source>
</reference>
<dbReference type="PANTHER" id="PTHR11717">
    <property type="entry name" value="LOW MOLECULAR WEIGHT PROTEIN TYROSINE PHOSPHATASE"/>
    <property type="match status" value="1"/>
</dbReference>
<proteinExistence type="inferred from homology"/>
<feature type="active site" description="Proton donor" evidence="5">
    <location>
        <position position="123"/>
    </location>
</feature>
<evidence type="ECO:0000256" key="3">
    <source>
        <dbReference type="ARBA" id="ARBA00022801"/>
    </source>
</evidence>
<evidence type="ECO:0000256" key="1">
    <source>
        <dbReference type="ARBA" id="ARBA00011063"/>
    </source>
</evidence>
<comment type="caution">
    <text evidence="7">The sequence shown here is derived from an EMBL/GenBank/DDBJ whole genome shotgun (WGS) entry which is preliminary data.</text>
</comment>
<dbReference type="InterPro" id="IPR017867">
    <property type="entry name" value="Tyr_phospatase_low_mol_wt"/>
</dbReference>
<feature type="active site" evidence="5">
    <location>
        <position position="14"/>
    </location>
</feature>
<dbReference type="InterPro" id="IPR050438">
    <property type="entry name" value="LMW_PTPase"/>
</dbReference>
<dbReference type="CDD" id="cd16343">
    <property type="entry name" value="LMWPTP"/>
    <property type="match status" value="1"/>
</dbReference>
<dbReference type="SUPFAM" id="SSF52788">
    <property type="entry name" value="Phosphotyrosine protein phosphatases I"/>
    <property type="match status" value="1"/>
</dbReference>
<organism evidence="7 8">
    <name type="scientific">Candidatus Gallitreponema excrementavium</name>
    <dbReference type="NCBI Taxonomy" id="2840840"/>
    <lineage>
        <taxon>Bacteria</taxon>
        <taxon>Pseudomonadati</taxon>
        <taxon>Spirochaetota</taxon>
        <taxon>Spirochaetia</taxon>
        <taxon>Spirochaetales</taxon>
        <taxon>Candidatus Gallitreponema</taxon>
    </lineage>
</organism>
<evidence type="ECO:0000259" key="6">
    <source>
        <dbReference type="SMART" id="SM00226"/>
    </source>
</evidence>
<keyword evidence="3" id="KW-0378">Hydrolase</keyword>
<dbReference type="Proteomes" id="UP000823638">
    <property type="component" value="Unassembled WGS sequence"/>
</dbReference>
<evidence type="ECO:0000256" key="4">
    <source>
        <dbReference type="ARBA" id="ARBA00022912"/>
    </source>
</evidence>
<protein>
    <recommendedName>
        <fullName evidence="2">protein-tyrosine-phosphatase</fullName>
        <ecNumber evidence="2">3.1.3.48</ecNumber>
    </recommendedName>
</protein>
<reference evidence="7" key="1">
    <citation type="submission" date="2020-10" db="EMBL/GenBank/DDBJ databases">
        <authorList>
            <person name="Gilroy R."/>
        </authorList>
    </citation>
    <scope>NUCLEOTIDE SEQUENCE</scope>
    <source>
        <strain evidence="7">10532</strain>
    </source>
</reference>
<dbReference type="InterPro" id="IPR023485">
    <property type="entry name" value="Ptyr_pPase"/>
</dbReference>
<dbReference type="EMBL" id="JADIMM010000052">
    <property type="protein sequence ID" value="MBO8457310.1"/>
    <property type="molecule type" value="Genomic_DNA"/>
</dbReference>
<gene>
    <name evidence="7" type="ORF">IAA81_03670</name>
</gene>
<dbReference type="Pfam" id="PF01451">
    <property type="entry name" value="LMWPc"/>
    <property type="match status" value="1"/>
</dbReference>
<keyword evidence="4" id="KW-0904">Protein phosphatase</keyword>